<proteinExistence type="predicted"/>
<protein>
    <submittedName>
        <fullName evidence="2">Uncharacterized protein</fullName>
    </submittedName>
</protein>
<gene>
    <name evidence="2" type="ORF">BCR41DRAFT_402336</name>
</gene>
<feature type="region of interest" description="Disordered" evidence="1">
    <location>
        <begin position="122"/>
        <end position="147"/>
    </location>
</feature>
<comment type="caution">
    <text evidence="2">The sequence shown here is derived from an EMBL/GenBank/DDBJ whole genome shotgun (WGS) entry which is preliminary data.</text>
</comment>
<dbReference type="Proteomes" id="UP000193648">
    <property type="component" value="Unassembled WGS sequence"/>
</dbReference>
<feature type="compositionally biased region" description="Polar residues" evidence="1">
    <location>
        <begin position="162"/>
        <end position="176"/>
    </location>
</feature>
<dbReference type="EMBL" id="MCFF01000085">
    <property type="protein sequence ID" value="ORY95119.1"/>
    <property type="molecule type" value="Genomic_DNA"/>
</dbReference>
<evidence type="ECO:0000256" key="1">
    <source>
        <dbReference type="SAM" id="MobiDB-lite"/>
    </source>
</evidence>
<reference evidence="2 3" key="1">
    <citation type="submission" date="2016-07" db="EMBL/GenBank/DDBJ databases">
        <title>Pervasive Adenine N6-methylation of Active Genes in Fungi.</title>
        <authorList>
            <consortium name="DOE Joint Genome Institute"/>
            <person name="Mondo S.J."/>
            <person name="Dannebaum R.O."/>
            <person name="Kuo R.C."/>
            <person name="Labutti K."/>
            <person name="Haridas S."/>
            <person name="Kuo A."/>
            <person name="Salamov A."/>
            <person name="Ahrendt S.R."/>
            <person name="Lipzen A."/>
            <person name="Sullivan W."/>
            <person name="Andreopoulos W.B."/>
            <person name="Clum A."/>
            <person name="Lindquist E."/>
            <person name="Daum C."/>
            <person name="Ramamoorthy G.K."/>
            <person name="Gryganskyi A."/>
            <person name="Culley D."/>
            <person name="Magnuson J.K."/>
            <person name="James T.Y."/>
            <person name="O'Malley M.A."/>
            <person name="Stajich J.E."/>
            <person name="Spatafora J.W."/>
            <person name="Visel A."/>
            <person name="Grigoriev I.V."/>
        </authorList>
    </citation>
    <scope>NUCLEOTIDE SEQUENCE [LARGE SCALE GENOMIC DNA]</scope>
    <source>
        <strain evidence="2 3">NRRL 3116</strain>
    </source>
</reference>
<feature type="region of interest" description="Disordered" evidence="1">
    <location>
        <begin position="162"/>
        <end position="194"/>
    </location>
</feature>
<dbReference type="GeneID" id="33571143"/>
<dbReference type="InParanoid" id="A0A1Y2G7X7"/>
<name>A0A1Y2G7X7_9FUNG</name>
<organism evidence="2 3">
    <name type="scientific">Lobosporangium transversale</name>
    <dbReference type="NCBI Taxonomy" id="64571"/>
    <lineage>
        <taxon>Eukaryota</taxon>
        <taxon>Fungi</taxon>
        <taxon>Fungi incertae sedis</taxon>
        <taxon>Mucoromycota</taxon>
        <taxon>Mortierellomycotina</taxon>
        <taxon>Mortierellomycetes</taxon>
        <taxon>Mortierellales</taxon>
        <taxon>Mortierellaceae</taxon>
        <taxon>Lobosporangium</taxon>
    </lineage>
</organism>
<dbReference type="RefSeq" id="XP_021875326.1">
    <property type="nucleotide sequence ID" value="XM_022029300.1"/>
</dbReference>
<accession>A0A1Y2G7X7</accession>
<sequence>MKLSFGTSSNFLSFFFVNLWDHCQIFPRQVRVRRTAEQKEAAKQAIKEWGSAVFRRDFEPVRPWLRETCVITDVAINKLGEKFGNVATAESIMDFSGWTFCFPKHLKELTDILVQLNKDIDNEGRSNLPPQPQNRNSHVNQTGPVRRVRQAAKPTISFKNMTSLDFATPSAPTSKPRNIRKANGSTWDEKHGSRSTNIHSLGQMEDQMEISFGVPYSGTKHTTKKAVHDINEILISLRQYDILEPYNKDQPPKYHSQIASAHPVADLINGGYEKMQGTKHLQSFIEARTRSHGGPHKNINDEAMEVDGDDAVGIV</sequence>
<keyword evidence="3" id="KW-1185">Reference proteome</keyword>
<evidence type="ECO:0000313" key="3">
    <source>
        <dbReference type="Proteomes" id="UP000193648"/>
    </source>
</evidence>
<evidence type="ECO:0000313" key="2">
    <source>
        <dbReference type="EMBL" id="ORY95119.1"/>
    </source>
</evidence>
<feature type="compositionally biased region" description="Polar residues" evidence="1">
    <location>
        <begin position="133"/>
        <end position="143"/>
    </location>
</feature>
<dbReference type="AlphaFoldDB" id="A0A1Y2G7X7"/>
<dbReference type="OrthoDB" id="2496395at2759"/>